<dbReference type="Pfam" id="PF02518">
    <property type="entry name" value="HATPase_c"/>
    <property type="match status" value="1"/>
</dbReference>
<dbReference type="GO" id="GO:0004673">
    <property type="term" value="F:protein histidine kinase activity"/>
    <property type="evidence" value="ECO:0007669"/>
    <property type="project" value="UniProtKB-EC"/>
</dbReference>
<dbReference type="InterPro" id="IPR003594">
    <property type="entry name" value="HATPase_dom"/>
</dbReference>
<feature type="compositionally biased region" description="Pro residues" evidence="6">
    <location>
        <begin position="689"/>
        <end position="698"/>
    </location>
</feature>
<accession>A0AAE4CU68</accession>
<evidence type="ECO:0000259" key="9">
    <source>
        <dbReference type="Pfam" id="PF08376"/>
    </source>
</evidence>
<evidence type="ECO:0000256" key="6">
    <source>
        <dbReference type="SAM" id="MobiDB-lite"/>
    </source>
</evidence>
<dbReference type="EMBL" id="JAVDYC010000001">
    <property type="protein sequence ID" value="MDR7321449.1"/>
    <property type="molecule type" value="Genomic_DNA"/>
</dbReference>
<keyword evidence="7" id="KW-1133">Transmembrane helix</keyword>
<keyword evidence="3" id="KW-0597">Phosphoprotein</keyword>
<dbReference type="GO" id="GO:0000160">
    <property type="term" value="P:phosphorelay signal transduction system"/>
    <property type="evidence" value="ECO:0007669"/>
    <property type="project" value="TreeGrafter"/>
</dbReference>
<dbReference type="InterPro" id="IPR050428">
    <property type="entry name" value="TCS_sensor_his_kinase"/>
</dbReference>
<name>A0AAE4CU68_9ACTN</name>
<dbReference type="InterPro" id="IPR036890">
    <property type="entry name" value="HATPase_C_sf"/>
</dbReference>
<dbReference type="Gene3D" id="3.30.565.10">
    <property type="entry name" value="Histidine kinase-like ATPase, C-terminal domain"/>
    <property type="match status" value="1"/>
</dbReference>
<dbReference type="AlphaFoldDB" id="A0AAE4CU68"/>
<keyword evidence="5" id="KW-0418">Kinase</keyword>
<dbReference type="Pfam" id="PF08376">
    <property type="entry name" value="NIT"/>
    <property type="match status" value="1"/>
</dbReference>
<keyword evidence="11" id="KW-1185">Reference proteome</keyword>
<evidence type="ECO:0000259" key="8">
    <source>
        <dbReference type="Pfam" id="PF02518"/>
    </source>
</evidence>
<dbReference type="PANTHER" id="PTHR45436:SF5">
    <property type="entry name" value="SENSOR HISTIDINE KINASE TRCS"/>
    <property type="match status" value="1"/>
</dbReference>
<evidence type="ECO:0000256" key="2">
    <source>
        <dbReference type="ARBA" id="ARBA00012438"/>
    </source>
</evidence>
<reference evidence="10 11" key="1">
    <citation type="submission" date="2023-07" db="EMBL/GenBank/DDBJ databases">
        <title>Sequencing the genomes of 1000 actinobacteria strains.</title>
        <authorList>
            <person name="Klenk H.-P."/>
        </authorList>
    </citation>
    <scope>NUCLEOTIDE SEQUENCE [LARGE SCALE GENOMIC DNA]</scope>
    <source>
        <strain evidence="10 11">DSM 44711</strain>
    </source>
</reference>
<evidence type="ECO:0000256" key="3">
    <source>
        <dbReference type="ARBA" id="ARBA00022553"/>
    </source>
</evidence>
<keyword evidence="7" id="KW-0472">Membrane</keyword>
<feature type="domain" description="Histidine kinase/HSP90-like ATPase" evidence="8">
    <location>
        <begin position="546"/>
        <end position="650"/>
    </location>
</feature>
<evidence type="ECO:0000313" key="11">
    <source>
        <dbReference type="Proteomes" id="UP001183629"/>
    </source>
</evidence>
<organism evidence="10 11">
    <name type="scientific">Catenuloplanes niger</name>
    <dbReference type="NCBI Taxonomy" id="587534"/>
    <lineage>
        <taxon>Bacteria</taxon>
        <taxon>Bacillati</taxon>
        <taxon>Actinomycetota</taxon>
        <taxon>Actinomycetes</taxon>
        <taxon>Micromonosporales</taxon>
        <taxon>Micromonosporaceae</taxon>
        <taxon>Catenuloplanes</taxon>
    </lineage>
</organism>
<dbReference type="PANTHER" id="PTHR45436">
    <property type="entry name" value="SENSOR HISTIDINE KINASE YKOH"/>
    <property type="match status" value="1"/>
</dbReference>
<gene>
    <name evidence="10" type="ORF">J2S44_001699</name>
</gene>
<feature type="domain" description="Nitrate/nitrite sensing protein" evidence="9">
    <location>
        <begin position="83"/>
        <end position="320"/>
    </location>
</feature>
<keyword evidence="4" id="KW-0808">Transferase</keyword>
<feature type="region of interest" description="Disordered" evidence="6">
    <location>
        <begin position="687"/>
        <end position="711"/>
    </location>
</feature>
<comment type="catalytic activity">
    <reaction evidence="1">
        <text>ATP + protein L-histidine = ADP + protein N-phospho-L-histidine.</text>
        <dbReference type="EC" id="2.7.13.3"/>
    </reaction>
</comment>
<evidence type="ECO:0000256" key="4">
    <source>
        <dbReference type="ARBA" id="ARBA00022679"/>
    </source>
</evidence>
<feature type="transmembrane region" description="Helical" evidence="7">
    <location>
        <begin position="331"/>
        <end position="355"/>
    </location>
</feature>
<feature type="transmembrane region" description="Helical" evidence="7">
    <location>
        <begin position="38"/>
        <end position="64"/>
    </location>
</feature>
<dbReference type="Proteomes" id="UP001183629">
    <property type="component" value="Unassembled WGS sequence"/>
</dbReference>
<evidence type="ECO:0000256" key="7">
    <source>
        <dbReference type="SAM" id="Phobius"/>
    </source>
</evidence>
<feature type="region of interest" description="Disordered" evidence="6">
    <location>
        <begin position="1"/>
        <end position="32"/>
    </location>
</feature>
<feature type="region of interest" description="Disordered" evidence="6">
    <location>
        <begin position="752"/>
        <end position="845"/>
    </location>
</feature>
<dbReference type="EC" id="2.7.13.3" evidence="2"/>
<dbReference type="Gene3D" id="6.10.340.10">
    <property type="match status" value="1"/>
</dbReference>
<keyword evidence="7" id="KW-0812">Transmembrane</keyword>
<dbReference type="GO" id="GO:0005886">
    <property type="term" value="C:plasma membrane"/>
    <property type="evidence" value="ECO:0007669"/>
    <property type="project" value="TreeGrafter"/>
</dbReference>
<proteinExistence type="predicted"/>
<feature type="compositionally biased region" description="Basic and acidic residues" evidence="6">
    <location>
        <begin position="762"/>
        <end position="773"/>
    </location>
</feature>
<dbReference type="InterPro" id="IPR013587">
    <property type="entry name" value="Nitrate/nitrite_sensing"/>
</dbReference>
<comment type="caution">
    <text evidence="10">The sequence shown here is derived from an EMBL/GenBank/DDBJ whole genome shotgun (WGS) entry which is preliminary data.</text>
</comment>
<evidence type="ECO:0000256" key="1">
    <source>
        <dbReference type="ARBA" id="ARBA00000085"/>
    </source>
</evidence>
<evidence type="ECO:0000256" key="5">
    <source>
        <dbReference type="ARBA" id="ARBA00022777"/>
    </source>
</evidence>
<sequence length="845" mass="90167">MHRSKTRLSGIFRPGRGSGVTTSGQKKPRQGRPIRQRLAALLAVPLAAVLALLSLVVLVLVVAFNNARATTHDITLALSVQRLVQALQDERGATAGLLTGNEVVAARLGTAREAVDQQRQAVSRLITEDNDAGNQLDERTQSTLASLDALENFRGQVDGKSVSLNSTVVFFTDRITAFNTIDFELDLLDDTGLRRMVTVLESLSAVKEGAALESVRLNEVFLRGSFEVDGVNQYVSYAGLIAEQDAAFTRFAGAATQGQRDEFARVLDTGSARTVERFREIADESADGREIFADTGLYSNAMIQYLNGVTGLQEAVAGQIKDRASQLQTDALNAILILVAIVAASIAAAVVLLFYASRSITRPLAALSAEADHIAEVRLPQAVALAQELSPDEERPKLAPVRLARGASAEMRAVADAFDHIQATAYALATEQALLRKSTTESLANLGRRNQNLLRRQLGFITTLEREETDPSALANLFELDHLATRMRRNAESLLVLVGSSSPRQWSAPLPIADVIRAAVSEVEEYRRVSFRRIDEANITGAVVSGVAHLLAELIENGLTFSPPDSDVEIQGRRVGDQYLIAIVDQGVGMNDTEIEAANARLRGEGDFITAPARYLGHYVVGQLARDMGAEVKLASSPVTGVTARVLLPASVMATSAAPAVVRDGEIVDERPAMPVIPPTPFTPVMAPAAPPAPPAPPAQEVSRPLVSSGAPTQVPEAPYLAIGGRVKPSVVEYLTVPPSPEVVAAEAAAEAVAEQASPRPRTIETGEVERTRNGLRKRAPRTSRPEAEAAPAPAPSAPETRAAVVDSSPTEVRNRLTALRAGMQRAHTDVRPNPYGTEDGGTSA</sequence>
<protein>
    <recommendedName>
        <fullName evidence="2">histidine kinase</fullName>
        <ecNumber evidence="2">2.7.13.3</ecNumber>
    </recommendedName>
</protein>
<evidence type="ECO:0000313" key="10">
    <source>
        <dbReference type="EMBL" id="MDR7321449.1"/>
    </source>
</evidence>
<dbReference type="SUPFAM" id="SSF55874">
    <property type="entry name" value="ATPase domain of HSP90 chaperone/DNA topoisomerase II/histidine kinase"/>
    <property type="match status" value="1"/>
</dbReference>